<evidence type="ECO:0000313" key="1">
    <source>
        <dbReference type="EMBL" id="GKV05195.1"/>
    </source>
</evidence>
<dbReference type="Proteomes" id="UP001054252">
    <property type="component" value="Unassembled WGS sequence"/>
</dbReference>
<comment type="caution">
    <text evidence="1">The sequence shown here is derived from an EMBL/GenBank/DDBJ whole genome shotgun (WGS) entry which is preliminary data.</text>
</comment>
<dbReference type="AlphaFoldDB" id="A0AAV5J2T2"/>
<sequence>MKLPMIDLEPYLKITSQLNGDSAKEKADIRAGFGKLCSEVSRVLKETWALLVNDPRCTAKDNDRFLDMMEKKLVLGIKSVTWDYV</sequence>
<reference evidence="1 2" key="1">
    <citation type="journal article" date="2021" name="Commun. Biol.">
        <title>The genome of Shorea leprosula (Dipterocarpaceae) highlights the ecological relevance of drought in aseasonal tropical rainforests.</title>
        <authorList>
            <person name="Ng K.K.S."/>
            <person name="Kobayashi M.J."/>
            <person name="Fawcett J.A."/>
            <person name="Hatakeyama M."/>
            <person name="Paape T."/>
            <person name="Ng C.H."/>
            <person name="Ang C.C."/>
            <person name="Tnah L.H."/>
            <person name="Lee C.T."/>
            <person name="Nishiyama T."/>
            <person name="Sese J."/>
            <person name="O'Brien M.J."/>
            <person name="Copetti D."/>
            <person name="Mohd Noor M.I."/>
            <person name="Ong R.C."/>
            <person name="Putra M."/>
            <person name="Sireger I.Z."/>
            <person name="Indrioko S."/>
            <person name="Kosugi Y."/>
            <person name="Izuno A."/>
            <person name="Isagi Y."/>
            <person name="Lee S.L."/>
            <person name="Shimizu K.K."/>
        </authorList>
    </citation>
    <scope>NUCLEOTIDE SEQUENCE [LARGE SCALE GENOMIC DNA]</scope>
    <source>
        <strain evidence="1">214</strain>
    </source>
</reference>
<name>A0AAV5J2T2_9ROSI</name>
<evidence type="ECO:0000313" key="2">
    <source>
        <dbReference type="Proteomes" id="UP001054252"/>
    </source>
</evidence>
<protein>
    <submittedName>
        <fullName evidence="1">Uncharacterized protein</fullName>
    </submittedName>
</protein>
<accession>A0AAV5J2T2</accession>
<dbReference type="EMBL" id="BPVZ01000023">
    <property type="protein sequence ID" value="GKV05195.1"/>
    <property type="molecule type" value="Genomic_DNA"/>
</dbReference>
<keyword evidence="2" id="KW-1185">Reference proteome</keyword>
<gene>
    <name evidence="1" type="ORF">SLEP1_g17230</name>
</gene>
<proteinExistence type="predicted"/>
<organism evidence="1 2">
    <name type="scientific">Rubroshorea leprosula</name>
    <dbReference type="NCBI Taxonomy" id="152421"/>
    <lineage>
        <taxon>Eukaryota</taxon>
        <taxon>Viridiplantae</taxon>
        <taxon>Streptophyta</taxon>
        <taxon>Embryophyta</taxon>
        <taxon>Tracheophyta</taxon>
        <taxon>Spermatophyta</taxon>
        <taxon>Magnoliopsida</taxon>
        <taxon>eudicotyledons</taxon>
        <taxon>Gunneridae</taxon>
        <taxon>Pentapetalae</taxon>
        <taxon>rosids</taxon>
        <taxon>malvids</taxon>
        <taxon>Malvales</taxon>
        <taxon>Dipterocarpaceae</taxon>
        <taxon>Rubroshorea</taxon>
    </lineage>
</organism>